<keyword evidence="3" id="KW-1185">Reference proteome</keyword>
<organism evidence="2 3">
    <name type="scientific">Nakamurella panacisegetis</name>
    <dbReference type="NCBI Taxonomy" id="1090615"/>
    <lineage>
        <taxon>Bacteria</taxon>
        <taxon>Bacillati</taxon>
        <taxon>Actinomycetota</taxon>
        <taxon>Actinomycetes</taxon>
        <taxon>Nakamurellales</taxon>
        <taxon>Nakamurellaceae</taxon>
        <taxon>Nakamurella</taxon>
    </lineage>
</organism>
<evidence type="ECO:0000313" key="3">
    <source>
        <dbReference type="Proteomes" id="UP000198741"/>
    </source>
</evidence>
<dbReference type="EMBL" id="LT629710">
    <property type="protein sequence ID" value="SDP19931.1"/>
    <property type="molecule type" value="Genomic_DNA"/>
</dbReference>
<dbReference type="OrthoDB" id="3790878at2"/>
<dbReference type="AlphaFoldDB" id="A0A1H0QRF3"/>
<feature type="region of interest" description="Disordered" evidence="1">
    <location>
        <begin position="15"/>
        <end position="100"/>
    </location>
</feature>
<proteinExistence type="predicted"/>
<evidence type="ECO:0000256" key="1">
    <source>
        <dbReference type="SAM" id="MobiDB-lite"/>
    </source>
</evidence>
<accession>A0A1H0QRF3</accession>
<dbReference type="RefSeq" id="WP_090477485.1">
    <property type="nucleotide sequence ID" value="NZ_LT629710.1"/>
</dbReference>
<gene>
    <name evidence="2" type="ORF">SAMN04515671_3222</name>
</gene>
<dbReference type="Proteomes" id="UP000198741">
    <property type="component" value="Chromosome I"/>
</dbReference>
<sequence length="100" mass="10626">MSKVDAMQAMREARYAARLAPTSTATASRPIPAARKKATAVGTSAPETDQGGETDRAVDTDQAVGSGPVADEEALCGHRSMNNRSCRRPAGHSEKNHRYN</sequence>
<reference evidence="2 3" key="1">
    <citation type="submission" date="2016-10" db="EMBL/GenBank/DDBJ databases">
        <authorList>
            <person name="de Groot N.N."/>
        </authorList>
    </citation>
    <scope>NUCLEOTIDE SEQUENCE [LARGE SCALE GENOMIC DNA]</scope>
    <source>
        <strain evidence="3">P4-7,KCTC 19426,CECT 7604</strain>
    </source>
</reference>
<evidence type="ECO:0000313" key="2">
    <source>
        <dbReference type="EMBL" id="SDP19931.1"/>
    </source>
</evidence>
<feature type="compositionally biased region" description="Basic and acidic residues" evidence="1">
    <location>
        <begin position="91"/>
        <end position="100"/>
    </location>
</feature>
<dbReference type="STRING" id="1090615.SAMN04515671_3222"/>
<name>A0A1H0QRF3_9ACTN</name>
<protein>
    <submittedName>
        <fullName evidence="2">Uncharacterized protein</fullName>
    </submittedName>
</protein>